<feature type="region of interest" description="Disordered" evidence="1">
    <location>
        <begin position="211"/>
        <end position="313"/>
    </location>
</feature>
<proteinExistence type="predicted"/>
<gene>
    <name evidence="2" type="ORF">KBTEX_03716</name>
</gene>
<organism evidence="2">
    <name type="scientific">uncultured organism</name>
    <dbReference type="NCBI Taxonomy" id="155900"/>
    <lineage>
        <taxon>unclassified sequences</taxon>
        <taxon>environmental samples</taxon>
    </lineage>
</organism>
<reference evidence="2" key="1">
    <citation type="submission" date="2019-06" db="EMBL/GenBank/DDBJ databases">
        <authorList>
            <person name="Murdoch R.W."/>
            <person name="Fathepure B."/>
        </authorList>
    </citation>
    <scope>NUCLEOTIDE SEQUENCE</scope>
</reference>
<name>A0A5B8RFK5_9ZZZZ</name>
<evidence type="ECO:0000313" key="2">
    <source>
        <dbReference type="EMBL" id="QEA07366.1"/>
    </source>
</evidence>
<feature type="region of interest" description="Disordered" evidence="1">
    <location>
        <begin position="26"/>
        <end position="53"/>
    </location>
</feature>
<feature type="region of interest" description="Disordered" evidence="1">
    <location>
        <begin position="547"/>
        <end position="580"/>
    </location>
</feature>
<feature type="compositionally biased region" description="Basic and acidic residues" evidence="1">
    <location>
        <begin position="392"/>
        <end position="427"/>
    </location>
</feature>
<feature type="compositionally biased region" description="Low complexity" evidence="1">
    <location>
        <begin position="269"/>
        <end position="281"/>
    </location>
</feature>
<protein>
    <submittedName>
        <fullName evidence="2">Uncharacterized protein</fullName>
    </submittedName>
</protein>
<feature type="region of interest" description="Disordered" evidence="1">
    <location>
        <begin position="144"/>
        <end position="189"/>
    </location>
</feature>
<accession>A0A5B8RFK5</accession>
<feature type="compositionally biased region" description="Basic and acidic residues" evidence="1">
    <location>
        <begin position="164"/>
        <end position="175"/>
    </location>
</feature>
<dbReference type="AlphaFoldDB" id="A0A5B8RFK5"/>
<dbReference type="EMBL" id="MN079235">
    <property type="protein sequence ID" value="QEA07366.1"/>
    <property type="molecule type" value="Genomic_DNA"/>
</dbReference>
<evidence type="ECO:0000256" key="1">
    <source>
        <dbReference type="SAM" id="MobiDB-lite"/>
    </source>
</evidence>
<feature type="region of interest" description="Disordered" evidence="1">
    <location>
        <begin position="346"/>
        <end position="529"/>
    </location>
</feature>
<sequence length="614" mass="65782">MAGLVLGTHTGAHLADGRALRDRPGRAGLIAGEHHHPQAQPAQPGHRVPGLGTQRCRQCQRAGQDPVGGDEQRRAALVQKLQAALAERIVYSRRGQRPVCTDDHVAAVDPATQCAAGQALDVLGHPRPDAALLCGPAHRPGTFTGLHRRRPAEDVTDGNPVHGLDGDHLGGRGGERAGLVQGDHRQSREGVQDVRLAGDYAELHQAYEAGIQGEGHRQGHRGRRREHQQYARGQQCLPGGPVEQPPAGQGQHRRRQGTGEQPAEEPVQAVAGTAARTTGTVNPRDDAGQLPFAGRPRHHHREAAVPAQGAREDPVTGLAADHAFRSGKRRLVHARPSRLDAAVGGHTFAAVDMDPGPLREPRRRHPPPAAGGMLGGRGRQQRLQAVHRARDRPRTPAHQRDPGLVDREGKQRERQVPALPLRHEQCRGGKHQQRVCDTRGHAAAYQPQCGDAPRPLPGRPAGQRRGQGPDRHQRDHRHTGHAPRGPRPQCLRIGIDDEEHDPGERGGHGQAPGPRVRVAGGTGSDHGIAERGQHRNEVRLADLAAHDQPSLPGLQPDTADAADTGDRRLHGGPRGGRHRLADLEGAAADRTPAHAYLPVSTPAASPADRVPLLC</sequence>